<dbReference type="InterPro" id="IPR016181">
    <property type="entry name" value="Acyl_CoA_acyltransferase"/>
</dbReference>
<organism evidence="2 3">
    <name type="scientific">Cohnella cholangitidis</name>
    <dbReference type="NCBI Taxonomy" id="2598458"/>
    <lineage>
        <taxon>Bacteria</taxon>
        <taxon>Bacillati</taxon>
        <taxon>Bacillota</taxon>
        <taxon>Bacilli</taxon>
        <taxon>Bacillales</taxon>
        <taxon>Paenibacillaceae</taxon>
        <taxon>Cohnella</taxon>
    </lineage>
</organism>
<dbReference type="CDD" id="cd04301">
    <property type="entry name" value="NAT_SF"/>
    <property type="match status" value="1"/>
</dbReference>
<name>A0A7G5C5W5_9BACL</name>
<keyword evidence="3" id="KW-1185">Reference proteome</keyword>
<evidence type="ECO:0000313" key="3">
    <source>
        <dbReference type="Proteomes" id="UP000515679"/>
    </source>
</evidence>
<dbReference type="EMBL" id="CP041969">
    <property type="protein sequence ID" value="QMV44599.1"/>
    <property type="molecule type" value="Genomic_DNA"/>
</dbReference>
<dbReference type="GO" id="GO:0016747">
    <property type="term" value="F:acyltransferase activity, transferring groups other than amino-acyl groups"/>
    <property type="evidence" value="ECO:0007669"/>
    <property type="project" value="InterPro"/>
</dbReference>
<feature type="domain" description="N-acetyltransferase" evidence="1">
    <location>
        <begin position="29"/>
        <end position="229"/>
    </location>
</feature>
<keyword evidence="2" id="KW-0808">Transferase</keyword>
<reference evidence="2 3" key="1">
    <citation type="submission" date="2019-07" db="EMBL/GenBank/DDBJ databases">
        <authorList>
            <person name="Kim J.K."/>
            <person name="Cheong H.-M."/>
            <person name="Choi Y."/>
            <person name="Hwang K.J."/>
            <person name="Lee S."/>
            <person name="Choi C."/>
        </authorList>
    </citation>
    <scope>NUCLEOTIDE SEQUENCE [LARGE SCALE GENOMIC DNA]</scope>
    <source>
        <strain evidence="2 3">KS 22</strain>
    </source>
</reference>
<dbReference type="Pfam" id="PF00583">
    <property type="entry name" value="Acetyltransf_1"/>
    <property type="match status" value="1"/>
</dbReference>
<sequence>MFPNGVQGTGGVFLLKQLRVSDGNRMHPVTIRNYERGDFAKLISLQALCFPPPFPSELWWNEEQLSEHVTRFPEGALCAELEGEIVGSMTALRITLDDRHTHDWASVTDEGYIRNHEPTGDTLYVVDICVAPGYRKLGLGKWLMQSMYETVVHLGCNRLLGGGRMPGYHLHAGKLTPQQYVDEVTTGGKYDPVLTFLLNCGRLPVGIIPDYLDDEQSAHYAALMEWRNPFK</sequence>
<dbReference type="KEGG" id="cchl:FPL14_28075"/>
<dbReference type="Proteomes" id="UP000515679">
    <property type="component" value="Chromosome"/>
</dbReference>
<evidence type="ECO:0000313" key="2">
    <source>
        <dbReference type="EMBL" id="QMV44599.1"/>
    </source>
</evidence>
<dbReference type="SUPFAM" id="SSF55729">
    <property type="entry name" value="Acyl-CoA N-acyltransferases (Nat)"/>
    <property type="match status" value="1"/>
</dbReference>
<dbReference type="PROSITE" id="PS51186">
    <property type="entry name" value="GNAT"/>
    <property type="match status" value="1"/>
</dbReference>
<dbReference type="AlphaFoldDB" id="A0A7G5C5W5"/>
<proteinExistence type="predicted"/>
<evidence type="ECO:0000259" key="1">
    <source>
        <dbReference type="PROSITE" id="PS51186"/>
    </source>
</evidence>
<accession>A0A7G5C5W5</accession>
<protein>
    <submittedName>
        <fullName evidence="2">GNAT family N-acetyltransferase</fullName>
    </submittedName>
</protein>
<dbReference type="InterPro" id="IPR000182">
    <property type="entry name" value="GNAT_dom"/>
</dbReference>
<dbReference type="Gene3D" id="3.40.630.30">
    <property type="match status" value="1"/>
</dbReference>
<gene>
    <name evidence="2" type="ORF">FPL14_28075</name>
</gene>